<dbReference type="EnsemblMetazoa" id="SMAR010037-RA">
    <property type="protein sequence ID" value="SMAR010037-PA"/>
    <property type="gene ID" value="SMAR010037"/>
</dbReference>
<evidence type="ECO:0000313" key="2">
    <source>
        <dbReference type="Proteomes" id="UP000014500"/>
    </source>
</evidence>
<dbReference type="AlphaFoldDB" id="T1J8K3"/>
<reference evidence="2" key="1">
    <citation type="submission" date="2011-05" db="EMBL/GenBank/DDBJ databases">
        <authorList>
            <person name="Richards S.R."/>
            <person name="Qu J."/>
            <person name="Jiang H."/>
            <person name="Jhangiani S.N."/>
            <person name="Agravi P."/>
            <person name="Goodspeed R."/>
            <person name="Gross S."/>
            <person name="Mandapat C."/>
            <person name="Jackson L."/>
            <person name="Mathew T."/>
            <person name="Pu L."/>
            <person name="Thornton R."/>
            <person name="Saada N."/>
            <person name="Wilczek-Boney K.B."/>
            <person name="Lee S."/>
            <person name="Kovar C."/>
            <person name="Wu Y."/>
            <person name="Scherer S.E."/>
            <person name="Worley K.C."/>
            <person name="Muzny D.M."/>
            <person name="Gibbs R."/>
        </authorList>
    </citation>
    <scope>NUCLEOTIDE SEQUENCE</scope>
    <source>
        <strain evidence="2">Brora</strain>
    </source>
</reference>
<keyword evidence="2" id="KW-1185">Reference proteome</keyword>
<protein>
    <submittedName>
        <fullName evidence="1">Uncharacterized protein</fullName>
    </submittedName>
</protein>
<dbReference type="Proteomes" id="UP000014500">
    <property type="component" value="Unassembled WGS sequence"/>
</dbReference>
<name>T1J8K3_STRMM</name>
<accession>T1J8K3</accession>
<sequence>MHEAFLALLKFDRQAGSSLATKMLKFLEELRDGPRSLERIKKLPVLNEINTLIKGLDLSKANDKSKTALQTLLDAIKKVKNS</sequence>
<dbReference type="HOGENOM" id="CLU_2561182_0_0_1"/>
<dbReference type="EMBL" id="JH431955">
    <property type="status" value="NOT_ANNOTATED_CDS"/>
    <property type="molecule type" value="Genomic_DNA"/>
</dbReference>
<evidence type="ECO:0000313" key="1">
    <source>
        <dbReference type="EnsemblMetazoa" id="SMAR010037-PA"/>
    </source>
</evidence>
<reference evidence="1" key="2">
    <citation type="submission" date="2015-02" db="UniProtKB">
        <authorList>
            <consortium name="EnsemblMetazoa"/>
        </authorList>
    </citation>
    <scope>IDENTIFICATION</scope>
</reference>
<organism evidence="1 2">
    <name type="scientific">Strigamia maritima</name>
    <name type="common">European centipede</name>
    <name type="synonym">Geophilus maritimus</name>
    <dbReference type="NCBI Taxonomy" id="126957"/>
    <lineage>
        <taxon>Eukaryota</taxon>
        <taxon>Metazoa</taxon>
        <taxon>Ecdysozoa</taxon>
        <taxon>Arthropoda</taxon>
        <taxon>Myriapoda</taxon>
        <taxon>Chilopoda</taxon>
        <taxon>Pleurostigmophora</taxon>
        <taxon>Geophilomorpha</taxon>
        <taxon>Linotaeniidae</taxon>
        <taxon>Strigamia</taxon>
    </lineage>
</organism>
<proteinExistence type="predicted"/>